<dbReference type="Gene3D" id="3.40.30.10">
    <property type="entry name" value="Glutaredoxin"/>
    <property type="match status" value="1"/>
</dbReference>
<dbReference type="Pfam" id="PF00462">
    <property type="entry name" value="Glutaredoxin"/>
    <property type="match status" value="1"/>
</dbReference>
<evidence type="ECO:0000259" key="5">
    <source>
        <dbReference type="Pfam" id="PF00462"/>
    </source>
</evidence>
<dbReference type="Gene3D" id="6.20.200.30">
    <property type="match status" value="1"/>
</dbReference>
<comment type="similarity">
    <text evidence="2">Belongs to the GST superfamily.</text>
</comment>
<dbReference type="SFLD" id="SFLDS00019">
    <property type="entry name" value="Glutathione_Transferase_(cytos"/>
    <property type="match status" value="1"/>
</dbReference>
<dbReference type="EMBL" id="CABPRJ010000481">
    <property type="protein sequence ID" value="VVC28498.1"/>
    <property type="molecule type" value="Genomic_DNA"/>
</dbReference>
<dbReference type="SFLD" id="SFLDG01203">
    <property type="entry name" value="Prostaglandin_E_synthase_like1"/>
    <property type="match status" value="1"/>
</dbReference>
<dbReference type="CDD" id="cd03197">
    <property type="entry name" value="GST_C_mPGES2"/>
    <property type="match status" value="1"/>
</dbReference>
<dbReference type="PROSITE" id="PS51354">
    <property type="entry name" value="GLUTAREDOXIN_2"/>
    <property type="match status" value="1"/>
</dbReference>
<dbReference type="SUPFAM" id="SSF52833">
    <property type="entry name" value="Thioredoxin-like"/>
    <property type="match status" value="1"/>
</dbReference>
<dbReference type="InterPro" id="IPR011767">
    <property type="entry name" value="GLR_AS"/>
</dbReference>
<dbReference type="PANTHER" id="PTHR12782:SF5">
    <property type="entry name" value="PROSTAGLANDIN E SYNTHASE 2"/>
    <property type="match status" value="1"/>
</dbReference>
<evidence type="ECO:0000256" key="2">
    <source>
        <dbReference type="ARBA" id="ARBA00007409"/>
    </source>
</evidence>
<feature type="domain" description="Glutaredoxin" evidence="5">
    <location>
        <begin position="115"/>
        <end position="165"/>
    </location>
</feature>
<protein>
    <submittedName>
        <fullName evidence="6">Prostaglandin E synthase 2, C-terminal,Glutaredoxin,Glutathione S-transferase, C</fullName>
    </submittedName>
</protein>
<keyword evidence="6" id="KW-0808">Transferase</keyword>
<dbReference type="GO" id="GO:0005739">
    <property type="term" value="C:mitochondrion"/>
    <property type="evidence" value="ECO:0007669"/>
    <property type="project" value="TreeGrafter"/>
</dbReference>
<keyword evidence="4" id="KW-0472">Membrane</keyword>
<name>A0A5E4MAR6_9HEMI</name>
<dbReference type="InterPro" id="IPR036249">
    <property type="entry name" value="Thioredoxin-like_sf"/>
</dbReference>
<proteinExistence type="inferred from homology"/>
<dbReference type="InterPro" id="IPR034334">
    <property type="entry name" value="PGES2"/>
</dbReference>
<reference evidence="6 7" key="1">
    <citation type="submission" date="2019-08" db="EMBL/GenBank/DDBJ databases">
        <authorList>
            <person name="Alioto T."/>
            <person name="Alioto T."/>
            <person name="Gomez Garrido J."/>
        </authorList>
    </citation>
    <scope>NUCLEOTIDE SEQUENCE [LARGE SCALE GENOMIC DNA]</scope>
</reference>
<dbReference type="InterPro" id="IPR034335">
    <property type="entry name" value="PGES2_C"/>
</dbReference>
<evidence type="ECO:0000313" key="7">
    <source>
        <dbReference type="Proteomes" id="UP000325440"/>
    </source>
</evidence>
<gene>
    <name evidence="6" type="ORF">CINCED_3A010728</name>
</gene>
<dbReference type="PROSITE" id="PS00195">
    <property type="entry name" value="GLUTAREDOXIN_1"/>
    <property type="match status" value="1"/>
</dbReference>
<dbReference type="AlphaFoldDB" id="A0A5E4MAR6"/>
<evidence type="ECO:0000313" key="6">
    <source>
        <dbReference type="EMBL" id="VVC28498.1"/>
    </source>
</evidence>
<dbReference type="GO" id="GO:0001516">
    <property type="term" value="P:prostaglandin biosynthetic process"/>
    <property type="evidence" value="ECO:0007669"/>
    <property type="project" value="UniProtKB-UniPathway"/>
</dbReference>
<evidence type="ECO:0000256" key="3">
    <source>
        <dbReference type="ARBA" id="ARBA00023098"/>
    </source>
</evidence>
<keyword evidence="3" id="KW-0443">Lipid metabolism</keyword>
<dbReference type="SUPFAM" id="SSF47616">
    <property type="entry name" value="GST C-terminal domain-like"/>
    <property type="match status" value="1"/>
</dbReference>
<dbReference type="Gene3D" id="1.20.1050.10">
    <property type="match status" value="1"/>
</dbReference>
<sequence>MALRVAITRWQINTISFRPSSLHINNSFSRMKHFNSNSPLAKYTKKPPNIIRIISTGVAIGVIIGTTYVYFSEYERKLPGALINTPTSVPILQNLPSDLKVTRKVWHNNVENADIILFQYPTCPFCCKVRAFLDYNKVPYDIVEVDPMLKQQISWSSYKKVPILLVKCHDGYQQLTDSTMIISAMATYLKNKAFDIQDVANFYPPVTFIGDDGKRKTDIMNKYFIMNEDESNKSVQLNFTDERKWRQWSDDVLVHALSPNAYRTLSEAVDSFKWFSIAGEWEKNFPFWETSLMIYGGAFMMWIISKKLKKKYMLNDNVRQSLYDECNTWVAAVEKNGGKFMGGNKPNLADLAVYGTLSSIEGCMAFKDVQENTKINDWYRNMKTVVL</sequence>
<dbReference type="CDD" id="cd03040">
    <property type="entry name" value="GST_N_mPGES2"/>
    <property type="match status" value="1"/>
</dbReference>
<keyword evidence="4" id="KW-0812">Transmembrane</keyword>
<dbReference type="GO" id="GO:0050220">
    <property type="term" value="F:prostaglandin-E synthase activity"/>
    <property type="evidence" value="ECO:0007669"/>
    <property type="project" value="InterPro"/>
</dbReference>
<dbReference type="PANTHER" id="PTHR12782">
    <property type="entry name" value="MICROSOMAL PROSTAGLANDIN E SYNTHASE-2"/>
    <property type="match status" value="1"/>
</dbReference>
<dbReference type="OrthoDB" id="423541at2759"/>
<dbReference type="GO" id="GO:0016740">
    <property type="term" value="F:transferase activity"/>
    <property type="evidence" value="ECO:0007669"/>
    <property type="project" value="UniProtKB-KW"/>
</dbReference>
<organism evidence="6 7">
    <name type="scientific">Cinara cedri</name>
    <dbReference type="NCBI Taxonomy" id="506608"/>
    <lineage>
        <taxon>Eukaryota</taxon>
        <taxon>Metazoa</taxon>
        <taxon>Ecdysozoa</taxon>
        <taxon>Arthropoda</taxon>
        <taxon>Hexapoda</taxon>
        <taxon>Insecta</taxon>
        <taxon>Pterygota</taxon>
        <taxon>Neoptera</taxon>
        <taxon>Paraneoptera</taxon>
        <taxon>Hemiptera</taxon>
        <taxon>Sternorrhyncha</taxon>
        <taxon>Aphidomorpha</taxon>
        <taxon>Aphidoidea</taxon>
        <taxon>Aphididae</taxon>
        <taxon>Lachninae</taxon>
        <taxon>Cinara</taxon>
    </lineage>
</organism>
<evidence type="ECO:0000256" key="4">
    <source>
        <dbReference type="SAM" id="Phobius"/>
    </source>
</evidence>
<dbReference type="SFLD" id="SFLDG01182">
    <property type="entry name" value="Prostaglandin_E_synthase_like"/>
    <property type="match status" value="1"/>
</dbReference>
<keyword evidence="7" id="KW-1185">Reference proteome</keyword>
<dbReference type="UniPathway" id="UPA00662"/>
<keyword evidence="4" id="KW-1133">Transmembrane helix</keyword>
<dbReference type="InterPro" id="IPR002109">
    <property type="entry name" value="Glutaredoxin"/>
</dbReference>
<comment type="function">
    <text evidence="1">Has a glutathione-disulfide oxidoreductase activity in the presence of NADPH and glutathione reductase. Reduces low molecular weight disulfides and proteins.</text>
</comment>
<dbReference type="InterPro" id="IPR040079">
    <property type="entry name" value="Glutathione_S-Trfase"/>
</dbReference>
<dbReference type="Proteomes" id="UP000325440">
    <property type="component" value="Unassembled WGS sequence"/>
</dbReference>
<accession>A0A5E4MAR6</accession>
<dbReference type="InterPro" id="IPR036282">
    <property type="entry name" value="Glutathione-S-Trfase_C_sf"/>
</dbReference>
<feature type="transmembrane region" description="Helical" evidence="4">
    <location>
        <begin position="50"/>
        <end position="71"/>
    </location>
</feature>
<evidence type="ECO:0000256" key="1">
    <source>
        <dbReference type="ARBA" id="ARBA00002549"/>
    </source>
</evidence>